<evidence type="ECO:0000259" key="1">
    <source>
        <dbReference type="Pfam" id="PF04101"/>
    </source>
</evidence>
<feature type="domain" description="Glycosyl transferase family 28 C-terminal" evidence="1">
    <location>
        <begin position="207"/>
        <end position="329"/>
    </location>
</feature>
<organism evidence="2 3">
    <name type="scientific">Kangiella marina</name>
    <dbReference type="NCBI Taxonomy" id="1079178"/>
    <lineage>
        <taxon>Bacteria</taxon>
        <taxon>Pseudomonadati</taxon>
        <taxon>Pseudomonadota</taxon>
        <taxon>Gammaproteobacteria</taxon>
        <taxon>Kangiellales</taxon>
        <taxon>Kangiellaceae</taxon>
        <taxon>Kangiella</taxon>
    </lineage>
</organism>
<dbReference type="RefSeq" id="WP_345293188.1">
    <property type="nucleotide sequence ID" value="NZ_BAABFV010000002.1"/>
</dbReference>
<dbReference type="Gene3D" id="3.40.50.11190">
    <property type="match status" value="1"/>
</dbReference>
<dbReference type="SUPFAM" id="SSF53756">
    <property type="entry name" value="UDP-Glycosyltransferase/glycogen phosphorylase"/>
    <property type="match status" value="1"/>
</dbReference>
<dbReference type="Pfam" id="PF04101">
    <property type="entry name" value="Glyco_tran_28_C"/>
    <property type="match status" value="1"/>
</dbReference>
<dbReference type="EMBL" id="BAABFV010000002">
    <property type="protein sequence ID" value="GAA4364645.1"/>
    <property type="molecule type" value="Genomic_DNA"/>
</dbReference>
<protein>
    <recommendedName>
        <fullName evidence="1">Glycosyl transferase family 28 C-terminal domain-containing protein</fullName>
    </recommendedName>
</protein>
<evidence type="ECO:0000313" key="3">
    <source>
        <dbReference type="Proteomes" id="UP001501011"/>
    </source>
</evidence>
<dbReference type="NCBIfam" id="TIGR03590">
    <property type="entry name" value="PseG"/>
    <property type="match status" value="1"/>
</dbReference>
<reference evidence="3" key="1">
    <citation type="journal article" date="2019" name="Int. J. Syst. Evol. Microbiol.">
        <title>The Global Catalogue of Microorganisms (GCM) 10K type strain sequencing project: providing services to taxonomists for standard genome sequencing and annotation.</title>
        <authorList>
            <consortium name="The Broad Institute Genomics Platform"/>
            <consortium name="The Broad Institute Genome Sequencing Center for Infectious Disease"/>
            <person name="Wu L."/>
            <person name="Ma J."/>
        </authorList>
    </citation>
    <scope>NUCLEOTIDE SEQUENCE [LARGE SCALE GENOMIC DNA]</scope>
    <source>
        <strain evidence="3">JCM 17728</strain>
    </source>
</reference>
<gene>
    <name evidence="2" type="ORF">GCM10023151_21120</name>
</gene>
<comment type="caution">
    <text evidence="2">The sequence shown here is derived from an EMBL/GenBank/DDBJ whole genome shotgun (WGS) entry which is preliminary data.</text>
</comment>
<dbReference type="Gene3D" id="3.40.50.2000">
    <property type="entry name" value="Glycogen Phosphorylase B"/>
    <property type="match status" value="1"/>
</dbReference>
<sequence>MKVYFRVDASVHIGSGHVMRCLSLADALQKLGSDVVFVMRVQPGDLCDYTKKRGFKVEQLAQPDELINPESTTDYHAWLQVSETEDAEDFLAVAEDADLVVIDHYGINVHWETLVKSTTLCNLIAIDDLVRAHNSDMIIDQTLARKVSEYHVTSPGSHVLSGTKFALLKEQFSLLHSVALAKEIDKQVHRLLLTMGGVDNPNATLQVLNALSQRETAIKTTVLLSYNAPHFDSVASFCESNSDWLRHIPFCEDMATLMLEHTIAIGAPGSTSWERACLGLPSILIPLAENQLQICQNLVKEDAAMSLSLGEVPAQLNPKLDKLLHNFEAMRHNNLSLCDGKGCSRVVEKMRMLGWF</sequence>
<evidence type="ECO:0000313" key="2">
    <source>
        <dbReference type="EMBL" id="GAA4364645.1"/>
    </source>
</evidence>
<dbReference type="InterPro" id="IPR007235">
    <property type="entry name" value="Glyco_trans_28_C"/>
</dbReference>
<name>A0ABP8INV4_9GAMM</name>
<accession>A0ABP8INV4</accession>
<keyword evidence="3" id="KW-1185">Reference proteome</keyword>
<dbReference type="InterPro" id="IPR020023">
    <property type="entry name" value="PseG"/>
</dbReference>
<dbReference type="Proteomes" id="UP001501011">
    <property type="component" value="Unassembled WGS sequence"/>
</dbReference>
<proteinExistence type="predicted"/>